<dbReference type="AlphaFoldDB" id="A0A8H7EUS2"/>
<evidence type="ECO:0000256" key="1">
    <source>
        <dbReference type="ARBA" id="ARBA00022729"/>
    </source>
</evidence>
<dbReference type="PANTHER" id="PTHR36033:SF1">
    <property type="entry name" value="NUCLEIC ACID-BINDING PROTEINS SUPERFAMILY"/>
    <property type="match status" value="1"/>
</dbReference>
<keyword evidence="1" id="KW-0732">Signal</keyword>
<feature type="domain" description="Yeast cell wall synthesis Kre9/Knh1-like N-terminal" evidence="3">
    <location>
        <begin position="526"/>
        <end position="618"/>
    </location>
</feature>
<accession>A0A8H7EUS2</accession>
<sequence>MGIVDDSTHRVLDLYMHPKFQAWVESKQTSLRSQAPFLKDRRIRIICGQKMNTVIASQYDNEDLPRTLRIARLAPTQLLMFTLTSKDADFVRREFTDNFATLVTPGLFDIRKRKRHKLWLKIIHVEHTTHNSPEASIHTSTDIDDRMKLQRIDVYVVDMVGDSDPAMFSLYDEHVALALMLHRGDYIGLHDPGIVSNVTESQERQSDIVFEYDNHTVLFVMSEKDAQEAGVARPTDASTLSNGKPPGSPASEFWQQPTKNKSIVERDEEVCKADITLWEETGKYTRLLQPGQYALLTGLTTSATHVGAKGPVWYINGSVICGTELFNVSTMKALLTSSSFRRITPIQRFDDGDQWQTDAMIVRWEFHTREDPATVLLSNTQDNTMEYPLGNSIIADAHTSCLRPINVVYQENHSGVKEQGNSEQEDADEKGRLMCEFCGCAILSSDVVQIFRSRSSSSERFGWQGWIEWELDDGSGATVMAYGSEEAILNIPARRFRSMSHEAQVSFLNSVVGKQFRCSLSTTVVTPWKDNTWTAGGHGNITWTADAAEAGKKCEIQLMNGEAKNANLVAFVTDPKAPIDCAVKQFDIYPLNDFAKGQYWIRIGDSATNNWAYSGVFNFVGNGTANPLKLASTSGVATATSSGGAAAAKATDNKPAASSSNGASSSSASQSAQTTDQPKNAAGQLDAPKMMMALAGGAAAAALALL</sequence>
<evidence type="ECO:0000256" key="2">
    <source>
        <dbReference type="SAM" id="MobiDB-lite"/>
    </source>
</evidence>
<evidence type="ECO:0000313" key="6">
    <source>
        <dbReference type="EMBL" id="KAF7728770.1"/>
    </source>
</evidence>
<gene>
    <name evidence="6" type="ORF">EC973_005608</name>
</gene>
<evidence type="ECO:0000259" key="5">
    <source>
        <dbReference type="Pfam" id="PF17245"/>
    </source>
</evidence>
<dbReference type="OrthoDB" id="10265890at2759"/>
<evidence type="ECO:0000313" key="7">
    <source>
        <dbReference type="Proteomes" id="UP000605846"/>
    </source>
</evidence>
<dbReference type="Pfam" id="PF17244">
    <property type="entry name" value="CDC24_OB3"/>
    <property type="match status" value="1"/>
</dbReference>
<reference evidence="6" key="1">
    <citation type="submission" date="2020-01" db="EMBL/GenBank/DDBJ databases">
        <title>Genome Sequencing of Three Apophysomyces-Like Fungal Strains Confirms a Novel Fungal Genus in the Mucoromycota with divergent Burkholderia-like Endosymbiotic Bacteria.</title>
        <authorList>
            <person name="Stajich J.E."/>
            <person name="Macias A.M."/>
            <person name="Carter-House D."/>
            <person name="Lovett B."/>
            <person name="Kasson L.R."/>
            <person name="Berry K."/>
            <person name="Grigoriev I."/>
            <person name="Chang Y."/>
            <person name="Spatafora J."/>
            <person name="Kasson M.T."/>
        </authorList>
    </citation>
    <scope>NUCLEOTIDE SEQUENCE</scope>
    <source>
        <strain evidence="6">NRRL A-21654</strain>
    </source>
</reference>
<dbReference type="Pfam" id="PF17245">
    <property type="entry name" value="CDC24_OB2"/>
    <property type="match status" value="1"/>
</dbReference>
<feature type="region of interest" description="Disordered" evidence="2">
    <location>
        <begin position="650"/>
        <end position="683"/>
    </location>
</feature>
<feature type="domain" description="Cell division control protein 24 OB" evidence="4">
    <location>
        <begin position="266"/>
        <end position="511"/>
    </location>
</feature>
<dbReference type="PANTHER" id="PTHR36033">
    <property type="entry name" value="NUCLEIC ACID-BINDING PROTEINS SUPERFAMILY"/>
    <property type="match status" value="1"/>
</dbReference>
<dbReference type="Proteomes" id="UP000605846">
    <property type="component" value="Unassembled WGS sequence"/>
</dbReference>
<name>A0A8H7EUS2_9FUNG</name>
<evidence type="ECO:0000259" key="3">
    <source>
        <dbReference type="Pfam" id="PF10342"/>
    </source>
</evidence>
<protein>
    <submittedName>
        <fullName evidence="6">Uncharacterized protein</fullName>
    </submittedName>
</protein>
<organism evidence="6 7">
    <name type="scientific">Apophysomyces ossiformis</name>
    <dbReference type="NCBI Taxonomy" id="679940"/>
    <lineage>
        <taxon>Eukaryota</taxon>
        <taxon>Fungi</taxon>
        <taxon>Fungi incertae sedis</taxon>
        <taxon>Mucoromycota</taxon>
        <taxon>Mucoromycotina</taxon>
        <taxon>Mucoromycetes</taxon>
        <taxon>Mucorales</taxon>
        <taxon>Mucorineae</taxon>
        <taxon>Mucoraceae</taxon>
        <taxon>Apophysomyces</taxon>
    </lineage>
</organism>
<feature type="domain" description="Cell division control protein 24 OB" evidence="5">
    <location>
        <begin position="5"/>
        <end position="159"/>
    </location>
</feature>
<feature type="region of interest" description="Disordered" evidence="2">
    <location>
        <begin position="233"/>
        <end position="259"/>
    </location>
</feature>
<proteinExistence type="predicted"/>
<keyword evidence="7" id="KW-1185">Reference proteome</keyword>
<evidence type="ECO:0000259" key="4">
    <source>
        <dbReference type="Pfam" id="PF17244"/>
    </source>
</evidence>
<feature type="compositionally biased region" description="Low complexity" evidence="2">
    <location>
        <begin position="650"/>
        <end position="672"/>
    </location>
</feature>
<dbReference type="InterPro" id="IPR018466">
    <property type="entry name" value="Kre9/Knh1-like_N"/>
</dbReference>
<dbReference type="InterPro" id="IPR035203">
    <property type="entry name" value="Cdc24_OB3"/>
</dbReference>
<dbReference type="InterPro" id="IPR035200">
    <property type="entry name" value="Cdc24_OB2"/>
</dbReference>
<comment type="caution">
    <text evidence="6">The sequence shown here is derived from an EMBL/GenBank/DDBJ whole genome shotgun (WGS) entry which is preliminary data.</text>
</comment>
<dbReference type="Pfam" id="PF10342">
    <property type="entry name" value="Kre9_KNH"/>
    <property type="match status" value="1"/>
</dbReference>
<dbReference type="EMBL" id="JABAYA010000032">
    <property type="protein sequence ID" value="KAF7728770.1"/>
    <property type="molecule type" value="Genomic_DNA"/>
</dbReference>